<evidence type="ECO:0000313" key="2">
    <source>
        <dbReference type="WBParaSite" id="MCU_011251-RA"/>
    </source>
</evidence>
<reference evidence="2" key="1">
    <citation type="submission" date="2019-11" db="UniProtKB">
        <authorList>
            <consortium name="WormBaseParasite"/>
        </authorList>
    </citation>
    <scope>IDENTIFICATION</scope>
</reference>
<accession>A0A5K3FSJ6</accession>
<proteinExistence type="predicted"/>
<dbReference type="WBParaSite" id="MCU_011251-RA">
    <property type="protein sequence ID" value="MCU_011251-RA"/>
    <property type="gene ID" value="MCU_011251"/>
</dbReference>
<keyword evidence="1" id="KW-0812">Transmembrane</keyword>
<sequence>EKTSATERVFLTEHKPEPHVRSLTSQSTTLATPLATPLIIYCSSFMSFSGWLLVFLAGHRNAERHRSGGPICLRPDPMQHCLPLAPSIRVHDAGHAAHYILHLSRVLIWLAACPPRMALERRATPDWLRPARTNMSAP</sequence>
<keyword evidence="1" id="KW-1133">Transmembrane helix</keyword>
<keyword evidence="1" id="KW-0472">Membrane</keyword>
<evidence type="ECO:0000256" key="1">
    <source>
        <dbReference type="SAM" id="Phobius"/>
    </source>
</evidence>
<protein>
    <submittedName>
        <fullName evidence="2">Frizzled domain-containing protein</fullName>
    </submittedName>
</protein>
<feature type="transmembrane region" description="Helical" evidence="1">
    <location>
        <begin position="38"/>
        <end position="57"/>
    </location>
</feature>
<name>A0A5K3FSJ6_MESCO</name>
<organism evidence="2">
    <name type="scientific">Mesocestoides corti</name>
    <name type="common">Flatworm</name>
    <dbReference type="NCBI Taxonomy" id="53468"/>
    <lineage>
        <taxon>Eukaryota</taxon>
        <taxon>Metazoa</taxon>
        <taxon>Spiralia</taxon>
        <taxon>Lophotrochozoa</taxon>
        <taxon>Platyhelminthes</taxon>
        <taxon>Cestoda</taxon>
        <taxon>Eucestoda</taxon>
        <taxon>Cyclophyllidea</taxon>
        <taxon>Mesocestoididae</taxon>
        <taxon>Mesocestoides</taxon>
    </lineage>
</organism>
<dbReference type="AlphaFoldDB" id="A0A5K3FSJ6"/>